<evidence type="ECO:0000313" key="1">
    <source>
        <dbReference type="EMBL" id="RJY10400.1"/>
    </source>
</evidence>
<organism evidence="1 2">
    <name type="scientific">Aurantiacibacter aquimixticola</name>
    <dbReference type="NCBI Taxonomy" id="1958945"/>
    <lineage>
        <taxon>Bacteria</taxon>
        <taxon>Pseudomonadati</taxon>
        <taxon>Pseudomonadota</taxon>
        <taxon>Alphaproteobacteria</taxon>
        <taxon>Sphingomonadales</taxon>
        <taxon>Erythrobacteraceae</taxon>
        <taxon>Aurantiacibacter</taxon>
    </lineage>
</organism>
<reference evidence="1 2" key="1">
    <citation type="journal article" date="2017" name="Int. J. Syst. Evol. Microbiol.">
        <title>Erythrobacter aquimixticola sp. nov., isolated from the junction between the ocean and a freshwater spring.</title>
        <authorList>
            <person name="Park S."/>
            <person name="Jung Y.T."/>
            <person name="Choi S.J."/>
            <person name="Yoon J.H."/>
        </authorList>
    </citation>
    <scope>NUCLEOTIDE SEQUENCE [LARGE SCALE GENOMIC DNA]</scope>
    <source>
        <strain evidence="1 2">JSSK-14</strain>
    </source>
</reference>
<dbReference type="Proteomes" id="UP000285232">
    <property type="component" value="Unassembled WGS sequence"/>
</dbReference>
<protein>
    <submittedName>
        <fullName evidence="1">DUF3445 domain-containing protein</fullName>
    </submittedName>
</protein>
<dbReference type="EMBL" id="RAHX01000001">
    <property type="protein sequence ID" value="RJY10400.1"/>
    <property type="molecule type" value="Genomic_DNA"/>
</dbReference>
<proteinExistence type="predicted"/>
<dbReference type="OrthoDB" id="5242510at2"/>
<comment type="caution">
    <text evidence="1">The sequence shown here is derived from an EMBL/GenBank/DDBJ whole genome shotgun (WGS) entry which is preliminary data.</text>
</comment>
<dbReference type="Pfam" id="PF11927">
    <property type="entry name" value="HODM_asu-like"/>
    <property type="match status" value="1"/>
</dbReference>
<dbReference type="AlphaFoldDB" id="A0A419RX75"/>
<accession>A0A419RX75</accession>
<sequence>MGLYKLSEADWLDPRPDLDVRVAAFDAHDDSVQITPAAIPAGEELAGMLDAEGGLEVAARSAWEDMCLLAPDRATGIYRLIGAAVAFPTDWCPAEKIGLPLTALHAPIGGYAKQLASGVDHFMAQLKPGPIFGRCNWFVSPTADLRWIQRESNRVAFSHVSARNAGDMLFVRCERQTLRRLPETGAILFTIGVYVTPLQTLSQRAVEWLAQALATIPPAEVERRGAASFTPQLFAWASARGLSVPARTGAARPGGDCIAGADWR</sequence>
<gene>
    <name evidence="1" type="ORF">D6201_12580</name>
</gene>
<dbReference type="InterPro" id="IPR021848">
    <property type="entry name" value="HODM_asu-like"/>
</dbReference>
<evidence type="ECO:0000313" key="2">
    <source>
        <dbReference type="Proteomes" id="UP000285232"/>
    </source>
</evidence>
<keyword evidence="2" id="KW-1185">Reference proteome</keyword>
<name>A0A419RX75_9SPHN</name>